<reference evidence="1" key="1">
    <citation type="journal article" date="2021" name="Mol. Ecol. Resour.">
        <title>Apolygus lucorum genome provides insights into omnivorousness and mesophyll feeding.</title>
        <authorList>
            <person name="Liu Y."/>
            <person name="Liu H."/>
            <person name="Wang H."/>
            <person name="Huang T."/>
            <person name="Liu B."/>
            <person name="Yang B."/>
            <person name="Yin L."/>
            <person name="Li B."/>
            <person name="Zhang Y."/>
            <person name="Zhang S."/>
            <person name="Jiang F."/>
            <person name="Zhang X."/>
            <person name="Ren Y."/>
            <person name="Wang B."/>
            <person name="Wang S."/>
            <person name="Lu Y."/>
            <person name="Wu K."/>
            <person name="Fan W."/>
            <person name="Wang G."/>
        </authorList>
    </citation>
    <scope>NUCLEOTIDE SEQUENCE</scope>
    <source>
        <strain evidence="1">12Hb</strain>
    </source>
</reference>
<dbReference type="SMR" id="A0A6A4JC94"/>
<keyword evidence="2" id="KW-1185">Reference proteome</keyword>
<comment type="caution">
    <text evidence="1">The sequence shown here is derived from an EMBL/GenBank/DDBJ whole genome shotgun (WGS) entry which is preliminary data.</text>
</comment>
<sequence length="186" mass="21510">MKGLQISLILAFVGSLQARSANLHSNQDYSVGRNRMMLQNASVIDENLTPSFTETRTKKFDVFNEKVTWVAALRICKERHTDLATIRNKEENDLVVRLMGELIPETKVAGSYVWLGGTRDNSQRGYYWMTDGETVDIYENWLPGKPDDYKGVESCLSYYWTASQKDPIAWDDLNCDTERYFVCEYY</sequence>
<protein>
    <submittedName>
        <fullName evidence="1">Uncharacterized protein</fullName>
    </submittedName>
</protein>
<dbReference type="PANTHER" id="PTHR22803">
    <property type="entry name" value="MANNOSE, PHOSPHOLIPASE, LECTIN RECEPTOR RELATED"/>
    <property type="match status" value="1"/>
</dbReference>
<proteinExistence type="predicted"/>
<dbReference type="Gene3D" id="3.10.100.10">
    <property type="entry name" value="Mannose-Binding Protein A, subunit A"/>
    <property type="match status" value="1"/>
</dbReference>
<dbReference type="Proteomes" id="UP000466442">
    <property type="component" value="Unassembled WGS sequence"/>
</dbReference>
<dbReference type="Pfam" id="PF00059">
    <property type="entry name" value="Lectin_C"/>
    <property type="match status" value="1"/>
</dbReference>
<evidence type="ECO:0000313" key="2">
    <source>
        <dbReference type="Proteomes" id="UP000466442"/>
    </source>
</evidence>
<dbReference type="AlphaFoldDB" id="A0A6A4JC94"/>
<accession>A0A6A4JC94</accession>
<dbReference type="SMART" id="SM00034">
    <property type="entry name" value="CLECT"/>
    <property type="match status" value="1"/>
</dbReference>
<dbReference type="InterPro" id="IPR016187">
    <property type="entry name" value="CTDL_fold"/>
</dbReference>
<dbReference type="EMBL" id="WIXP02000014">
    <property type="protein sequence ID" value="KAF6200394.1"/>
    <property type="molecule type" value="Genomic_DNA"/>
</dbReference>
<dbReference type="InterPro" id="IPR016186">
    <property type="entry name" value="C-type_lectin-like/link_sf"/>
</dbReference>
<dbReference type="PROSITE" id="PS50041">
    <property type="entry name" value="C_TYPE_LECTIN_2"/>
    <property type="match status" value="1"/>
</dbReference>
<name>A0A6A4JC94_APOLU</name>
<gene>
    <name evidence="1" type="ORF">GE061_006697</name>
</gene>
<organism evidence="1 2">
    <name type="scientific">Apolygus lucorum</name>
    <name type="common">Small green plant bug</name>
    <name type="synonym">Lygocoris lucorum</name>
    <dbReference type="NCBI Taxonomy" id="248454"/>
    <lineage>
        <taxon>Eukaryota</taxon>
        <taxon>Metazoa</taxon>
        <taxon>Ecdysozoa</taxon>
        <taxon>Arthropoda</taxon>
        <taxon>Hexapoda</taxon>
        <taxon>Insecta</taxon>
        <taxon>Pterygota</taxon>
        <taxon>Neoptera</taxon>
        <taxon>Paraneoptera</taxon>
        <taxon>Hemiptera</taxon>
        <taxon>Heteroptera</taxon>
        <taxon>Panheteroptera</taxon>
        <taxon>Cimicomorpha</taxon>
        <taxon>Miridae</taxon>
        <taxon>Mirini</taxon>
        <taxon>Apolygus</taxon>
    </lineage>
</organism>
<dbReference type="CDD" id="cd00037">
    <property type="entry name" value="CLECT"/>
    <property type="match status" value="1"/>
</dbReference>
<dbReference type="InterPro" id="IPR001304">
    <property type="entry name" value="C-type_lectin-like"/>
</dbReference>
<dbReference type="OrthoDB" id="6340082at2759"/>
<evidence type="ECO:0000313" key="1">
    <source>
        <dbReference type="EMBL" id="KAF6200394.1"/>
    </source>
</evidence>
<dbReference type="SUPFAM" id="SSF56436">
    <property type="entry name" value="C-type lectin-like"/>
    <property type="match status" value="1"/>
</dbReference>
<dbReference type="InterPro" id="IPR050111">
    <property type="entry name" value="C-type_lectin/snaclec_domain"/>
</dbReference>